<proteinExistence type="predicted"/>
<dbReference type="Proteomes" id="UP000256301">
    <property type="component" value="Unassembled WGS sequence"/>
</dbReference>
<reference evidence="1 2" key="1">
    <citation type="submission" date="2017-08" db="EMBL/GenBank/DDBJ databases">
        <title>Functional genomic and metabolic studies of the symbiotic interactions of six Microcystis-dominated communities.</title>
        <authorList>
            <person name="Li Q."/>
            <person name="Lin F."/>
        </authorList>
    </citation>
    <scope>NUCLEOTIDE SEQUENCE [LARGE SCALE GENOMIC DNA]</scope>
    <source>
        <strain evidence="1">DA14</strain>
    </source>
</reference>
<dbReference type="AlphaFoldDB" id="A0A3E0LUA3"/>
<evidence type="ECO:0000313" key="2">
    <source>
        <dbReference type="Proteomes" id="UP000256301"/>
    </source>
</evidence>
<name>A0A3E0LUA3_MICAE</name>
<evidence type="ECO:0000313" key="1">
    <source>
        <dbReference type="EMBL" id="REJ50998.1"/>
    </source>
</evidence>
<comment type="caution">
    <text evidence="1">The sequence shown here is derived from an EMBL/GenBank/DDBJ whole genome shotgun (WGS) entry which is preliminary data.</text>
</comment>
<organism evidence="1 2">
    <name type="scientific">Microcystis aeruginosa DA14</name>
    <dbReference type="NCBI Taxonomy" id="1987506"/>
    <lineage>
        <taxon>Bacteria</taxon>
        <taxon>Bacillati</taxon>
        <taxon>Cyanobacteriota</taxon>
        <taxon>Cyanophyceae</taxon>
        <taxon>Oscillatoriophycideae</taxon>
        <taxon>Chroococcales</taxon>
        <taxon>Microcystaceae</taxon>
        <taxon>Microcystis</taxon>
    </lineage>
</organism>
<gene>
    <name evidence="1" type="ORF">DWQ56_25305</name>
</gene>
<sequence length="363" mass="40880">MKAILILLNGCFPVSPPSPGSAPMVTNGCPDKPISSLQKEKLTPLTLTAQPTKQSGILQKDKDIGYTFSSKSGQVIQYKSPQNICVWIYDPDQQILNKTELTKEGIYTIQVGVIEGSQTFNLDLSLDSAQSIPNLVGSWGGSFANNNATLQIAHQDKDFLEGELIAAETYGNIRIAFRGNFIPSNNSIIFEETTILEKPSQHTWYLGKNEGQLSSDGNSLSGTGLDSRNARYAWSFSRNARSIPNNQPANSPQSSRPSARDFVQEHYNALNTRNYQKTWNALSDQFQRKSTSYQGYEQWWNSVRNIQLNDVRVIRQTDDEAIVDVELWYEMYNGRRVRDSKNRVYLIWDSAKGGWLFNNKAEL</sequence>
<protein>
    <submittedName>
        <fullName evidence="1">Uncharacterized protein</fullName>
    </submittedName>
</protein>
<dbReference type="EMBL" id="QQWE01000017">
    <property type="protein sequence ID" value="REJ50998.1"/>
    <property type="molecule type" value="Genomic_DNA"/>
</dbReference>
<accession>A0A3E0LUA3</accession>